<sequence>MKHLLLALLITLVAGCASTKRDYVFDGSSAESTQLGVSAVRKRLKPAEQLEFLMALMAIQFSDVTSIKDIAGDPTMTDEINYFIIGKKINGLNYYQVLELAKSSPTKVSVLAQ</sequence>
<dbReference type="Pfam" id="PF20404">
    <property type="entry name" value="DUF6694"/>
    <property type="match status" value="1"/>
</dbReference>
<evidence type="ECO:0000313" key="1">
    <source>
        <dbReference type="EMBL" id="MBZ9611277.1"/>
    </source>
</evidence>
<reference evidence="1 2" key="2">
    <citation type="submission" date="2021-08" db="EMBL/GenBank/DDBJ databases">
        <title>Rheinheimera aquimaris sp. nov., isolated from seawater of the East Sea in Korea.</title>
        <authorList>
            <person name="Kim K.H."/>
            <person name="Wenting R."/>
            <person name="Kim K.R."/>
            <person name="Jeon C.O."/>
        </authorList>
    </citation>
    <scope>NUCLEOTIDE SEQUENCE [LARGE SCALE GENOMIC DNA]</scope>
    <source>
        <strain evidence="1 2">MA-13</strain>
    </source>
</reference>
<gene>
    <name evidence="1" type="ORF">I4W93_006670</name>
</gene>
<accession>A0ABS7X8Z2</accession>
<evidence type="ECO:0000313" key="2">
    <source>
        <dbReference type="Proteomes" id="UP000663814"/>
    </source>
</evidence>
<proteinExistence type="predicted"/>
<comment type="caution">
    <text evidence="1">The sequence shown here is derived from an EMBL/GenBank/DDBJ whole genome shotgun (WGS) entry which is preliminary data.</text>
</comment>
<reference evidence="1 2" key="1">
    <citation type="submission" date="2020-12" db="EMBL/GenBank/DDBJ databases">
        <authorList>
            <person name="Ruan W."/>
            <person name="Khan S.A."/>
            <person name="Jeon C.O."/>
        </authorList>
    </citation>
    <scope>NUCLEOTIDE SEQUENCE [LARGE SCALE GENOMIC DNA]</scope>
    <source>
        <strain evidence="1 2">MA-13</strain>
    </source>
</reference>
<dbReference type="PROSITE" id="PS51257">
    <property type="entry name" value="PROKAR_LIPOPROTEIN"/>
    <property type="match status" value="1"/>
</dbReference>
<organism evidence="1 2">
    <name type="scientific">Rheinheimera maricola</name>
    <dbReference type="NCBI Taxonomy" id="2793282"/>
    <lineage>
        <taxon>Bacteria</taxon>
        <taxon>Pseudomonadati</taxon>
        <taxon>Pseudomonadota</taxon>
        <taxon>Gammaproteobacteria</taxon>
        <taxon>Chromatiales</taxon>
        <taxon>Chromatiaceae</taxon>
        <taxon>Rheinheimera</taxon>
    </lineage>
</organism>
<dbReference type="RefSeq" id="WP_205309457.1">
    <property type="nucleotide sequence ID" value="NZ_JAERPS020000002.1"/>
</dbReference>
<keyword evidence="2" id="KW-1185">Reference proteome</keyword>
<dbReference type="Proteomes" id="UP000663814">
    <property type="component" value="Unassembled WGS sequence"/>
</dbReference>
<evidence type="ECO:0008006" key="3">
    <source>
        <dbReference type="Google" id="ProtNLM"/>
    </source>
</evidence>
<dbReference type="EMBL" id="JAERPS020000002">
    <property type="protein sequence ID" value="MBZ9611277.1"/>
    <property type="molecule type" value="Genomic_DNA"/>
</dbReference>
<dbReference type="InterPro" id="IPR046516">
    <property type="entry name" value="DUF6694"/>
</dbReference>
<name>A0ABS7X8Z2_9GAMM</name>
<protein>
    <recommendedName>
        <fullName evidence="3">Lipoprotein</fullName>
    </recommendedName>
</protein>